<dbReference type="PROSITE" id="PS00061">
    <property type="entry name" value="ADH_SHORT"/>
    <property type="match status" value="1"/>
</dbReference>
<comment type="caution">
    <text evidence="3">The sequence shown here is derived from an EMBL/GenBank/DDBJ whole genome shotgun (WGS) entry which is preliminary data.</text>
</comment>
<keyword evidence="2" id="KW-0560">Oxidoreductase</keyword>
<dbReference type="Gene3D" id="3.40.50.720">
    <property type="entry name" value="NAD(P)-binding Rossmann-like Domain"/>
    <property type="match status" value="1"/>
</dbReference>
<dbReference type="PANTHER" id="PTHR42901:SF1">
    <property type="entry name" value="ALCOHOL DEHYDROGENASE"/>
    <property type="match status" value="1"/>
</dbReference>
<comment type="similarity">
    <text evidence="1">Belongs to the short-chain dehydrogenases/reductases (SDR) family.</text>
</comment>
<dbReference type="InterPro" id="IPR002347">
    <property type="entry name" value="SDR_fam"/>
</dbReference>
<reference evidence="3 4" key="1">
    <citation type="submission" date="2024-04" db="EMBL/GenBank/DDBJ databases">
        <title>Draft genome sequence of Sessilibacter corallicola NBRC 116591.</title>
        <authorList>
            <person name="Miyakawa T."/>
            <person name="Kusuya Y."/>
            <person name="Miura T."/>
        </authorList>
    </citation>
    <scope>NUCLEOTIDE SEQUENCE [LARGE SCALE GENOMIC DNA]</scope>
    <source>
        <strain evidence="3 4">KU-00831-HH</strain>
    </source>
</reference>
<dbReference type="RefSeq" id="WP_353303090.1">
    <property type="nucleotide sequence ID" value="NZ_BAABWN010000006.1"/>
</dbReference>
<evidence type="ECO:0000313" key="3">
    <source>
        <dbReference type="EMBL" id="GAA6168405.1"/>
    </source>
</evidence>
<name>A0ABQ0A9W4_9GAMM</name>
<dbReference type="InterPro" id="IPR036291">
    <property type="entry name" value="NAD(P)-bd_dom_sf"/>
</dbReference>
<dbReference type="SUPFAM" id="SSF51735">
    <property type="entry name" value="NAD(P)-binding Rossmann-fold domains"/>
    <property type="match status" value="1"/>
</dbReference>
<proteinExistence type="inferred from homology"/>
<sequence length="252" mass="27745">MFLPDTFTISDNLLKDKVIVVTGAGDGIGKEAALTFAKLGATVILMGRTIAKLEMVYDEIEAAGNHEAAIYPINFEGAVEKDYEDMYLKLNEEYQRLDGLLINAAELGARTPISNYDTEAWYKLMQVNLHSPFMMIKALTPLLEAAENASVVTTTSSVAEKGRAYWGAYSVSKSALRNLTEILADEWEGTNNVRINSINPGATRTSMRAMAYPAENPETVVSAQKHMPLYTYLMSDESTDVNGVHFDAKKLV</sequence>
<dbReference type="PANTHER" id="PTHR42901">
    <property type="entry name" value="ALCOHOL DEHYDROGENASE"/>
    <property type="match status" value="1"/>
</dbReference>
<protein>
    <submittedName>
        <fullName evidence="3">YciK family oxidoreductase</fullName>
    </submittedName>
</protein>
<dbReference type="NCBIfam" id="NF006509">
    <property type="entry name" value="PRK08945.1"/>
    <property type="match status" value="1"/>
</dbReference>
<evidence type="ECO:0000256" key="1">
    <source>
        <dbReference type="ARBA" id="ARBA00006484"/>
    </source>
</evidence>
<gene>
    <name evidence="3" type="ORF">NBRC116591_22160</name>
</gene>
<dbReference type="InterPro" id="IPR020904">
    <property type="entry name" value="Sc_DH/Rdtase_CS"/>
</dbReference>
<dbReference type="EMBL" id="BAABWN010000006">
    <property type="protein sequence ID" value="GAA6168405.1"/>
    <property type="molecule type" value="Genomic_DNA"/>
</dbReference>
<accession>A0ABQ0A9W4</accession>
<evidence type="ECO:0000256" key="2">
    <source>
        <dbReference type="ARBA" id="ARBA00023002"/>
    </source>
</evidence>
<dbReference type="Proteomes" id="UP001465153">
    <property type="component" value="Unassembled WGS sequence"/>
</dbReference>
<dbReference type="PRINTS" id="PR00081">
    <property type="entry name" value="GDHRDH"/>
</dbReference>
<organism evidence="3 4">
    <name type="scientific">Sessilibacter corallicola</name>
    <dbReference type="NCBI Taxonomy" id="2904075"/>
    <lineage>
        <taxon>Bacteria</taxon>
        <taxon>Pseudomonadati</taxon>
        <taxon>Pseudomonadota</taxon>
        <taxon>Gammaproteobacteria</taxon>
        <taxon>Cellvibrionales</taxon>
        <taxon>Cellvibrionaceae</taxon>
        <taxon>Sessilibacter</taxon>
    </lineage>
</organism>
<keyword evidence="4" id="KW-1185">Reference proteome</keyword>
<dbReference type="Pfam" id="PF00106">
    <property type="entry name" value="adh_short"/>
    <property type="match status" value="1"/>
</dbReference>
<evidence type="ECO:0000313" key="4">
    <source>
        <dbReference type="Proteomes" id="UP001465153"/>
    </source>
</evidence>